<dbReference type="InterPro" id="IPR038279">
    <property type="entry name" value="Ndc10_dom2_sf"/>
</dbReference>
<dbReference type="OrthoDB" id="2675946at2759"/>
<dbReference type="Gene3D" id="1.10.443.20">
    <property type="entry name" value="Centromere DNA-binding protein complex CBF3 subunit, domain 2"/>
    <property type="match status" value="1"/>
</dbReference>
<name>A0A9P5MQI5_9AGAM</name>
<organism evidence="2 3">
    <name type="scientific">Russula ochroleuca</name>
    <dbReference type="NCBI Taxonomy" id="152965"/>
    <lineage>
        <taxon>Eukaryota</taxon>
        <taxon>Fungi</taxon>
        <taxon>Dikarya</taxon>
        <taxon>Basidiomycota</taxon>
        <taxon>Agaricomycotina</taxon>
        <taxon>Agaricomycetes</taxon>
        <taxon>Russulales</taxon>
        <taxon>Russulaceae</taxon>
        <taxon>Russula</taxon>
    </lineage>
</organism>
<feature type="non-terminal residue" evidence="2">
    <location>
        <position position="510"/>
    </location>
</feature>
<evidence type="ECO:0000313" key="3">
    <source>
        <dbReference type="Proteomes" id="UP000759537"/>
    </source>
</evidence>
<evidence type="ECO:0000256" key="1">
    <source>
        <dbReference type="SAM" id="MobiDB-lite"/>
    </source>
</evidence>
<dbReference type="Proteomes" id="UP000759537">
    <property type="component" value="Unassembled WGS sequence"/>
</dbReference>
<keyword evidence="3" id="KW-1185">Reference proteome</keyword>
<feature type="non-terminal residue" evidence="2">
    <location>
        <position position="1"/>
    </location>
</feature>
<reference evidence="2" key="2">
    <citation type="journal article" date="2020" name="Nat. Commun.">
        <title>Large-scale genome sequencing of mycorrhizal fungi provides insights into the early evolution of symbiotic traits.</title>
        <authorList>
            <person name="Miyauchi S."/>
            <person name="Kiss E."/>
            <person name="Kuo A."/>
            <person name="Drula E."/>
            <person name="Kohler A."/>
            <person name="Sanchez-Garcia M."/>
            <person name="Morin E."/>
            <person name="Andreopoulos B."/>
            <person name="Barry K.W."/>
            <person name="Bonito G."/>
            <person name="Buee M."/>
            <person name="Carver A."/>
            <person name="Chen C."/>
            <person name="Cichocki N."/>
            <person name="Clum A."/>
            <person name="Culley D."/>
            <person name="Crous P.W."/>
            <person name="Fauchery L."/>
            <person name="Girlanda M."/>
            <person name="Hayes R.D."/>
            <person name="Keri Z."/>
            <person name="LaButti K."/>
            <person name="Lipzen A."/>
            <person name="Lombard V."/>
            <person name="Magnuson J."/>
            <person name="Maillard F."/>
            <person name="Murat C."/>
            <person name="Nolan M."/>
            <person name="Ohm R.A."/>
            <person name="Pangilinan J."/>
            <person name="Pereira M.F."/>
            <person name="Perotto S."/>
            <person name="Peter M."/>
            <person name="Pfister S."/>
            <person name="Riley R."/>
            <person name="Sitrit Y."/>
            <person name="Stielow J.B."/>
            <person name="Szollosi G."/>
            <person name="Zifcakova L."/>
            <person name="Stursova M."/>
            <person name="Spatafora J.W."/>
            <person name="Tedersoo L."/>
            <person name="Vaario L.M."/>
            <person name="Yamada A."/>
            <person name="Yan M."/>
            <person name="Wang P."/>
            <person name="Xu J."/>
            <person name="Bruns T."/>
            <person name="Baldrian P."/>
            <person name="Vilgalys R."/>
            <person name="Dunand C."/>
            <person name="Henrissat B."/>
            <person name="Grigoriev I.V."/>
            <person name="Hibbett D."/>
            <person name="Nagy L.G."/>
            <person name="Martin F.M."/>
        </authorList>
    </citation>
    <scope>NUCLEOTIDE SEQUENCE</scope>
    <source>
        <strain evidence="2">Prilba</strain>
    </source>
</reference>
<sequence>DAEMMDGEGDGEDNEDEEDREDGDAMDVDGDGITHKAKVREAKAWVDSFIINSRRQSGRQTEESILVLWNRWLVSALASGTVPDIIVDADHTIVYLKFAATRNLLTTNGTEQQGKQQFCPLSDEDFDVTQNTILDSEILPEHFGQITRAIFLTLDQIPSIVKAHFSWTWQCTTLNQGDELVNLLLCCLQPYRLFVPDYTTADGCRSGRGQHIFGQEPDYNFVLPHRDPLHCPVGALAILLYFMFDQGGLMAKFPEWDWSKSVTWRKASAKWPTTPDHQQHDELTMAPFQVKLLFGRAVGKPCSGDALRKMYGKFLEPTTIKSRKKLHLARRTMPAVMEEMGVNIDKVDGIGHWAVTALAGFYVGEHYQVPWAAVDVPAELQTRLFPFVESALADLKTAEHVNHGTVNFLQLLQQLQPFFWRVTAAIHHQFPELPLFKRFDILHSDGVVKFRSEWPAALCTKEADAQVDTVVTKAFQDLEDALHLQTEKLDLIARRTEQFSPSKSRVARQP</sequence>
<feature type="compositionally biased region" description="Acidic residues" evidence="1">
    <location>
        <begin position="1"/>
        <end position="30"/>
    </location>
</feature>
<reference evidence="2" key="1">
    <citation type="submission" date="2019-10" db="EMBL/GenBank/DDBJ databases">
        <authorList>
            <consortium name="DOE Joint Genome Institute"/>
            <person name="Kuo A."/>
            <person name="Miyauchi S."/>
            <person name="Kiss E."/>
            <person name="Drula E."/>
            <person name="Kohler A."/>
            <person name="Sanchez-Garcia M."/>
            <person name="Andreopoulos B."/>
            <person name="Barry K.W."/>
            <person name="Bonito G."/>
            <person name="Buee M."/>
            <person name="Carver A."/>
            <person name="Chen C."/>
            <person name="Cichocki N."/>
            <person name="Clum A."/>
            <person name="Culley D."/>
            <person name="Crous P.W."/>
            <person name="Fauchery L."/>
            <person name="Girlanda M."/>
            <person name="Hayes R."/>
            <person name="Keri Z."/>
            <person name="LaButti K."/>
            <person name="Lipzen A."/>
            <person name="Lombard V."/>
            <person name="Magnuson J."/>
            <person name="Maillard F."/>
            <person name="Morin E."/>
            <person name="Murat C."/>
            <person name="Nolan M."/>
            <person name="Ohm R."/>
            <person name="Pangilinan J."/>
            <person name="Pereira M."/>
            <person name="Perotto S."/>
            <person name="Peter M."/>
            <person name="Riley R."/>
            <person name="Sitrit Y."/>
            <person name="Stielow B."/>
            <person name="Szollosi G."/>
            <person name="Zifcakova L."/>
            <person name="Stursova M."/>
            <person name="Spatafora J.W."/>
            <person name="Tedersoo L."/>
            <person name="Vaario L.-M."/>
            <person name="Yamada A."/>
            <person name="Yan M."/>
            <person name="Wang P."/>
            <person name="Xu J."/>
            <person name="Bruns T."/>
            <person name="Baldrian P."/>
            <person name="Vilgalys R."/>
            <person name="Henrissat B."/>
            <person name="Grigoriev I.V."/>
            <person name="Hibbett D."/>
            <person name="Nagy L.G."/>
            <person name="Martin F.M."/>
        </authorList>
    </citation>
    <scope>NUCLEOTIDE SEQUENCE</scope>
    <source>
        <strain evidence="2">Prilba</strain>
    </source>
</reference>
<dbReference type="AlphaFoldDB" id="A0A9P5MQI5"/>
<feature type="region of interest" description="Disordered" evidence="1">
    <location>
        <begin position="1"/>
        <end position="33"/>
    </location>
</feature>
<evidence type="ECO:0000313" key="2">
    <source>
        <dbReference type="EMBL" id="KAF8467011.1"/>
    </source>
</evidence>
<accession>A0A9P5MQI5</accession>
<dbReference type="EMBL" id="WHVB01000038">
    <property type="protein sequence ID" value="KAF8467011.1"/>
    <property type="molecule type" value="Genomic_DNA"/>
</dbReference>
<proteinExistence type="predicted"/>
<evidence type="ECO:0008006" key="4">
    <source>
        <dbReference type="Google" id="ProtNLM"/>
    </source>
</evidence>
<protein>
    <recommendedName>
        <fullName evidence="4">Ndc10 domain-containing protein</fullName>
    </recommendedName>
</protein>
<comment type="caution">
    <text evidence="2">The sequence shown here is derived from an EMBL/GenBank/DDBJ whole genome shotgun (WGS) entry which is preliminary data.</text>
</comment>
<dbReference type="GO" id="GO:0003677">
    <property type="term" value="F:DNA binding"/>
    <property type="evidence" value="ECO:0007669"/>
    <property type="project" value="InterPro"/>
</dbReference>
<gene>
    <name evidence="2" type="ORF">DFH94DRAFT_616994</name>
</gene>